<reference evidence="1" key="2">
    <citation type="submission" date="2021-04" db="EMBL/GenBank/DDBJ databases">
        <authorList>
            <person name="Gilroy R."/>
        </authorList>
    </citation>
    <scope>NUCLEOTIDE SEQUENCE</scope>
    <source>
        <strain evidence="1">ChiSxjej5B17-1746</strain>
    </source>
</reference>
<dbReference type="InterPro" id="IPR023198">
    <property type="entry name" value="PGP-like_dom2"/>
</dbReference>
<proteinExistence type="predicted"/>
<evidence type="ECO:0000313" key="2">
    <source>
        <dbReference type="Proteomes" id="UP000824264"/>
    </source>
</evidence>
<dbReference type="InterPro" id="IPR023214">
    <property type="entry name" value="HAD_sf"/>
</dbReference>
<dbReference type="Pfam" id="PF13419">
    <property type="entry name" value="HAD_2"/>
    <property type="match status" value="1"/>
</dbReference>
<sequence>MNHTTILFDLDGTLTDSEPGIVNSVLYALRRFGMDASRESLRVFIGPPLYDSFRGVMGMSDADARRAVEVYREYFQDRGLYENAPYAGVPEMLRRLKDAGKTLVVATSKPETFARRIADHFGLSASLDAVCGADLAGGRSAKTDVIRYALEAGGIDPGAAVMVGDRKFDILGAKEVGLADVGVLYGYGTREELMEAGASRLAASVAELEALLVRAEPA</sequence>
<dbReference type="Gene3D" id="3.40.50.1000">
    <property type="entry name" value="HAD superfamily/HAD-like"/>
    <property type="match status" value="1"/>
</dbReference>
<dbReference type="Proteomes" id="UP000824264">
    <property type="component" value="Unassembled WGS sequence"/>
</dbReference>
<dbReference type="GO" id="GO:0004713">
    <property type="term" value="F:protein tyrosine kinase activity"/>
    <property type="evidence" value="ECO:0007669"/>
    <property type="project" value="TreeGrafter"/>
</dbReference>
<organism evidence="1 2">
    <name type="scientific">Candidatus Bilophila faecipullorum</name>
    <dbReference type="NCBI Taxonomy" id="2838482"/>
    <lineage>
        <taxon>Bacteria</taxon>
        <taxon>Pseudomonadati</taxon>
        <taxon>Thermodesulfobacteriota</taxon>
        <taxon>Desulfovibrionia</taxon>
        <taxon>Desulfovibrionales</taxon>
        <taxon>Desulfovibrionaceae</taxon>
        <taxon>Bilophila</taxon>
    </lineage>
</organism>
<accession>A0A9D1R1V9</accession>
<dbReference type="FunFam" id="3.40.50.1000:FF:000022">
    <property type="entry name" value="Phosphoglycolate phosphatase"/>
    <property type="match status" value="1"/>
</dbReference>
<dbReference type="InterPro" id="IPR041492">
    <property type="entry name" value="HAD_2"/>
</dbReference>
<protein>
    <submittedName>
        <fullName evidence="1">HAD family hydrolase</fullName>
    </submittedName>
</protein>
<dbReference type="PANTHER" id="PTHR43434">
    <property type="entry name" value="PHOSPHOGLYCOLATE PHOSPHATASE"/>
    <property type="match status" value="1"/>
</dbReference>
<keyword evidence="1" id="KW-0378">Hydrolase</keyword>
<reference evidence="1" key="1">
    <citation type="journal article" date="2021" name="PeerJ">
        <title>Extensive microbial diversity within the chicken gut microbiome revealed by metagenomics and culture.</title>
        <authorList>
            <person name="Gilroy R."/>
            <person name="Ravi A."/>
            <person name="Getino M."/>
            <person name="Pursley I."/>
            <person name="Horton D.L."/>
            <person name="Alikhan N.F."/>
            <person name="Baker D."/>
            <person name="Gharbi K."/>
            <person name="Hall N."/>
            <person name="Watson M."/>
            <person name="Adriaenssens E.M."/>
            <person name="Foster-Nyarko E."/>
            <person name="Jarju S."/>
            <person name="Secka A."/>
            <person name="Antonio M."/>
            <person name="Oren A."/>
            <person name="Chaudhuri R.R."/>
            <person name="La Ragione R."/>
            <person name="Hildebrand F."/>
            <person name="Pallen M.J."/>
        </authorList>
    </citation>
    <scope>NUCLEOTIDE SEQUENCE</scope>
    <source>
        <strain evidence="1">ChiSxjej5B17-1746</strain>
    </source>
</reference>
<evidence type="ECO:0000313" key="1">
    <source>
        <dbReference type="EMBL" id="HIW78968.1"/>
    </source>
</evidence>
<dbReference type="SFLD" id="SFLDS00003">
    <property type="entry name" value="Haloacid_Dehalogenase"/>
    <property type="match status" value="1"/>
</dbReference>
<dbReference type="EMBL" id="DXGI01000284">
    <property type="protein sequence ID" value="HIW78968.1"/>
    <property type="molecule type" value="Genomic_DNA"/>
</dbReference>
<dbReference type="AlphaFoldDB" id="A0A9D1R1V9"/>
<dbReference type="InterPro" id="IPR050155">
    <property type="entry name" value="HAD-like_hydrolase_sf"/>
</dbReference>
<comment type="caution">
    <text evidence="1">The sequence shown here is derived from an EMBL/GenBank/DDBJ whole genome shotgun (WGS) entry which is preliminary data.</text>
</comment>
<dbReference type="CDD" id="cd04302">
    <property type="entry name" value="HAD_5NT"/>
    <property type="match status" value="1"/>
</dbReference>
<dbReference type="SUPFAM" id="SSF56784">
    <property type="entry name" value="HAD-like"/>
    <property type="match status" value="1"/>
</dbReference>
<dbReference type="InterPro" id="IPR036412">
    <property type="entry name" value="HAD-like_sf"/>
</dbReference>
<dbReference type="GO" id="GO:0005829">
    <property type="term" value="C:cytosol"/>
    <property type="evidence" value="ECO:0007669"/>
    <property type="project" value="TreeGrafter"/>
</dbReference>
<name>A0A9D1R1V9_9BACT</name>
<dbReference type="SFLD" id="SFLDG01135">
    <property type="entry name" value="C1.5.6:_HAD__Beta-PGM__Phospha"/>
    <property type="match status" value="1"/>
</dbReference>
<dbReference type="GO" id="GO:0016787">
    <property type="term" value="F:hydrolase activity"/>
    <property type="evidence" value="ECO:0007669"/>
    <property type="project" value="UniProtKB-KW"/>
</dbReference>
<gene>
    <name evidence="1" type="ORF">H9874_07475</name>
</gene>
<dbReference type="Gene3D" id="1.10.150.240">
    <property type="entry name" value="Putative phosphatase, domain 2"/>
    <property type="match status" value="1"/>
</dbReference>
<dbReference type="SFLD" id="SFLDG01129">
    <property type="entry name" value="C1.5:_HAD__Beta-PGM__Phosphata"/>
    <property type="match status" value="1"/>
</dbReference>
<dbReference type="PANTHER" id="PTHR43434:SF20">
    <property type="entry name" value="5'-NUCLEOTIDASE"/>
    <property type="match status" value="1"/>
</dbReference>